<protein>
    <submittedName>
        <fullName evidence="1">Uncharacterized protein</fullName>
    </submittedName>
</protein>
<reference evidence="1" key="1">
    <citation type="journal article" date="2023" name="Mol. Phylogenet. Evol.">
        <title>Genome-scale phylogeny and comparative genomics of the fungal order Sordariales.</title>
        <authorList>
            <person name="Hensen N."/>
            <person name="Bonometti L."/>
            <person name="Westerberg I."/>
            <person name="Brannstrom I.O."/>
            <person name="Guillou S."/>
            <person name="Cros-Aarteil S."/>
            <person name="Calhoun S."/>
            <person name="Haridas S."/>
            <person name="Kuo A."/>
            <person name="Mondo S."/>
            <person name="Pangilinan J."/>
            <person name="Riley R."/>
            <person name="LaButti K."/>
            <person name="Andreopoulos B."/>
            <person name="Lipzen A."/>
            <person name="Chen C."/>
            <person name="Yan M."/>
            <person name="Daum C."/>
            <person name="Ng V."/>
            <person name="Clum A."/>
            <person name="Steindorff A."/>
            <person name="Ohm R.A."/>
            <person name="Martin F."/>
            <person name="Silar P."/>
            <person name="Natvig D.O."/>
            <person name="Lalanne C."/>
            <person name="Gautier V."/>
            <person name="Ament-Velasquez S.L."/>
            <person name="Kruys A."/>
            <person name="Hutchinson M.I."/>
            <person name="Powell A.J."/>
            <person name="Barry K."/>
            <person name="Miller A.N."/>
            <person name="Grigoriev I.V."/>
            <person name="Debuchy R."/>
            <person name="Gladieux P."/>
            <person name="Hiltunen Thoren M."/>
            <person name="Johannesson H."/>
        </authorList>
    </citation>
    <scope>NUCLEOTIDE SEQUENCE</scope>
    <source>
        <strain evidence="1">CBS 103.79</strain>
    </source>
</reference>
<feature type="non-terminal residue" evidence="1">
    <location>
        <position position="1"/>
    </location>
</feature>
<keyword evidence="2" id="KW-1185">Reference proteome</keyword>
<reference evidence="1" key="2">
    <citation type="submission" date="2023-05" db="EMBL/GenBank/DDBJ databases">
        <authorList>
            <consortium name="Lawrence Berkeley National Laboratory"/>
            <person name="Steindorff A."/>
            <person name="Hensen N."/>
            <person name="Bonometti L."/>
            <person name="Westerberg I."/>
            <person name="Brannstrom I.O."/>
            <person name="Guillou S."/>
            <person name="Cros-Aarteil S."/>
            <person name="Calhoun S."/>
            <person name="Haridas S."/>
            <person name="Kuo A."/>
            <person name="Mondo S."/>
            <person name="Pangilinan J."/>
            <person name="Riley R."/>
            <person name="Labutti K."/>
            <person name="Andreopoulos B."/>
            <person name="Lipzen A."/>
            <person name="Chen C."/>
            <person name="Yanf M."/>
            <person name="Daum C."/>
            <person name="Ng V."/>
            <person name="Clum A."/>
            <person name="Ohm R."/>
            <person name="Martin F."/>
            <person name="Silar P."/>
            <person name="Natvig D."/>
            <person name="Lalanne C."/>
            <person name="Gautier V."/>
            <person name="Ament-Velasquez S.L."/>
            <person name="Kruys A."/>
            <person name="Hutchinson M.I."/>
            <person name="Powell A.J."/>
            <person name="Barry K."/>
            <person name="Miller A.N."/>
            <person name="Grigoriev I.V."/>
            <person name="Debuchy R."/>
            <person name="Gladieux P."/>
            <person name="Thoren M.H."/>
            <person name="Johannesson H."/>
        </authorList>
    </citation>
    <scope>NUCLEOTIDE SEQUENCE</scope>
    <source>
        <strain evidence="1">CBS 103.79</strain>
    </source>
</reference>
<proteinExistence type="predicted"/>
<name>A0AAN6RQI6_9PEZI</name>
<comment type="caution">
    <text evidence="1">The sequence shown here is derived from an EMBL/GenBank/DDBJ whole genome shotgun (WGS) entry which is preliminary data.</text>
</comment>
<sequence length="148" mass="16622">DDEKDLTLVSADPARLKQTKVKNSASLFVNTIIYSPHLLEYPNTEPDGTMYVVPVEGLTDEELKAPWEKLQYGKARCFPAKSTTSAFLDNAICMRSTYQCTGGKACQYFQRSLACWNHGSVTAETWAELAKIRDRVVHQPHLQRKAIG</sequence>
<dbReference type="EMBL" id="MU855930">
    <property type="protein sequence ID" value="KAK3898476.1"/>
    <property type="molecule type" value="Genomic_DNA"/>
</dbReference>
<accession>A0AAN6RQI6</accession>
<organism evidence="1 2">
    <name type="scientific">Staphylotrichum tortipilum</name>
    <dbReference type="NCBI Taxonomy" id="2831512"/>
    <lineage>
        <taxon>Eukaryota</taxon>
        <taxon>Fungi</taxon>
        <taxon>Dikarya</taxon>
        <taxon>Ascomycota</taxon>
        <taxon>Pezizomycotina</taxon>
        <taxon>Sordariomycetes</taxon>
        <taxon>Sordariomycetidae</taxon>
        <taxon>Sordariales</taxon>
        <taxon>Chaetomiaceae</taxon>
        <taxon>Staphylotrichum</taxon>
    </lineage>
</organism>
<evidence type="ECO:0000313" key="1">
    <source>
        <dbReference type="EMBL" id="KAK3898476.1"/>
    </source>
</evidence>
<dbReference type="AlphaFoldDB" id="A0AAN6RQI6"/>
<dbReference type="Proteomes" id="UP001303889">
    <property type="component" value="Unassembled WGS sequence"/>
</dbReference>
<evidence type="ECO:0000313" key="2">
    <source>
        <dbReference type="Proteomes" id="UP001303889"/>
    </source>
</evidence>
<gene>
    <name evidence="1" type="ORF">C8A05DRAFT_18960</name>
</gene>